<dbReference type="InterPro" id="IPR050509">
    <property type="entry name" value="CoA-transferase_III"/>
</dbReference>
<reference evidence="1 2" key="1">
    <citation type="journal article" date="2014" name="BMC Genomics">
        <title>Comparison of environmental and isolate Sulfobacillus genomes reveals diverse carbon, sulfur, nitrogen, and hydrogen metabolisms.</title>
        <authorList>
            <person name="Justice N.B."/>
            <person name="Norman A."/>
            <person name="Brown C.T."/>
            <person name="Singh A."/>
            <person name="Thomas B.C."/>
            <person name="Banfield J.F."/>
        </authorList>
    </citation>
    <scope>NUCLEOTIDE SEQUENCE [LARGE SCALE GENOMIC DNA]</scope>
    <source>
        <strain evidence="1">AMDSBA3</strain>
    </source>
</reference>
<dbReference type="InterPro" id="IPR023606">
    <property type="entry name" value="CoA-Trfase_III_dom_1_sf"/>
</dbReference>
<dbReference type="Proteomes" id="UP000241848">
    <property type="component" value="Unassembled WGS sequence"/>
</dbReference>
<name>A0A2T2WNB7_9FIRM</name>
<dbReference type="InterPro" id="IPR003673">
    <property type="entry name" value="CoA-Trfase_fam_III"/>
</dbReference>
<accession>A0A2T2WNB7</accession>
<dbReference type="PANTHER" id="PTHR48228:SF5">
    <property type="entry name" value="ALPHA-METHYLACYL-COA RACEMASE"/>
    <property type="match status" value="1"/>
</dbReference>
<dbReference type="InterPro" id="IPR044855">
    <property type="entry name" value="CoA-Trfase_III_dom3_sf"/>
</dbReference>
<dbReference type="Gene3D" id="3.40.50.10540">
    <property type="entry name" value="Crotonobetainyl-coa:carnitine coa-transferase, domain 1"/>
    <property type="match status" value="1"/>
</dbReference>
<protein>
    <recommendedName>
        <fullName evidence="3">CoA transferase</fullName>
    </recommendedName>
</protein>
<dbReference type="Pfam" id="PF02515">
    <property type="entry name" value="CoA_transf_3"/>
    <property type="match status" value="1"/>
</dbReference>
<dbReference type="PANTHER" id="PTHR48228">
    <property type="entry name" value="SUCCINYL-COA--D-CITRAMALATE COA-TRANSFERASE"/>
    <property type="match status" value="1"/>
</dbReference>
<gene>
    <name evidence="1" type="ORF">C7B45_01550</name>
</gene>
<sequence length="386" mass="42941">MGRVRRYPKVTLEGCLNGVTIITIAEQIPGPLATRILGDLGARIIMVEKPEDGDPARQAPDIFAWLNHDKCSLGLNVKTVGGLEVLRRLVASADGVIQGLRPGTAKRLGIDYATLSRVNPQLVYVALSGYGQDGPYCERPVHDLTVQGLAGLIDGDFIPPVIWADICGALYGALAMVTGLWHTREKSDGVFIDLAMLDSLISVLGIPLLGQLTEQFRSDFRGDPAYHVYRSSDGQEFSVSIVDEEKFWHKLCRVVEMPEWQEWSTTYRRQNATQIRNRLREIFSARSWRTWEAMLSRSNVPFGPVWHGHEVGNDPQVIHRGMLRQRLSDGVWTVGSPLVRQIPSEGPINVPVLGQHNEDILQALEYSPKQIEDLYAEGALFPTPTS</sequence>
<dbReference type="Gene3D" id="3.30.1540.10">
    <property type="entry name" value="formyl-coa transferase, domain 3"/>
    <property type="match status" value="1"/>
</dbReference>
<dbReference type="AlphaFoldDB" id="A0A2T2WNB7"/>
<evidence type="ECO:0008006" key="3">
    <source>
        <dbReference type="Google" id="ProtNLM"/>
    </source>
</evidence>
<comment type="caution">
    <text evidence="1">The sequence shown here is derived from an EMBL/GenBank/DDBJ whole genome shotgun (WGS) entry which is preliminary data.</text>
</comment>
<dbReference type="SUPFAM" id="SSF89796">
    <property type="entry name" value="CoA-transferase family III (CaiB/BaiF)"/>
    <property type="match status" value="1"/>
</dbReference>
<dbReference type="GO" id="GO:0003824">
    <property type="term" value="F:catalytic activity"/>
    <property type="evidence" value="ECO:0007669"/>
    <property type="project" value="InterPro"/>
</dbReference>
<proteinExistence type="predicted"/>
<dbReference type="EMBL" id="PXYV01000003">
    <property type="protein sequence ID" value="PSR23728.1"/>
    <property type="molecule type" value="Genomic_DNA"/>
</dbReference>
<evidence type="ECO:0000313" key="1">
    <source>
        <dbReference type="EMBL" id="PSR23728.1"/>
    </source>
</evidence>
<evidence type="ECO:0000313" key="2">
    <source>
        <dbReference type="Proteomes" id="UP000241848"/>
    </source>
</evidence>
<organism evidence="1 2">
    <name type="scientific">Sulfobacillus acidophilus</name>
    <dbReference type="NCBI Taxonomy" id="53633"/>
    <lineage>
        <taxon>Bacteria</taxon>
        <taxon>Bacillati</taxon>
        <taxon>Bacillota</taxon>
        <taxon>Clostridia</taxon>
        <taxon>Eubacteriales</taxon>
        <taxon>Clostridiales Family XVII. Incertae Sedis</taxon>
        <taxon>Sulfobacillus</taxon>
    </lineage>
</organism>